<sequence length="269" mass="29370">MLLRPEKNTVIRPILFGASLTALNKKPVGMRPVAVGITFRRMAAMVMCQRIEKPITKKLAPNQLGVGIPRGAEIGAHAAYVRLILMPNTNLPSIFFFGSTFLPSTFGCQQEDPLGPAIPALVIQPIVYAIQAELNQWYLDDATIGDSLEVVLADLDVHTLSDLTISTNTEENKARLLAAQCKTSGSWLNALRSPQLRTYMSGETFRTFVAIRLGADVCQPHRCPCGAVVSAKGLYGLACKLKPPGCSRSNGKKPDRQTLVPWRRGRCLI</sequence>
<dbReference type="AlphaFoldDB" id="A0A8K0G596"/>
<proteinExistence type="predicted"/>
<reference evidence="1" key="1">
    <citation type="submission" date="2019-08" db="EMBL/GenBank/DDBJ databases">
        <title>The genome of the North American firefly Photinus pyralis.</title>
        <authorList>
            <consortium name="Photinus pyralis genome working group"/>
            <person name="Fallon T.R."/>
            <person name="Sander Lower S.E."/>
            <person name="Weng J.-K."/>
        </authorList>
    </citation>
    <scope>NUCLEOTIDE SEQUENCE</scope>
    <source>
        <strain evidence="1">TRF0915ILg1</strain>
        <tissue evidence="1">Whole body</tissue>
    </source>
</reference>
<evidence type="ECO:0000313" key="1">
    <source>
        <dbReference type="EMBL" id="KAF2886499.1"/>
    </source>
</evidence>
<organism evidence="1 2">
    <name type="scientific">Ignelater luminosus</name>
    <name type="common">Cucubano</name>
    <name type="synonym">Pyrophorus luminosus</name>
    <dbReference type="NCBI Taxonomy" id="2038154"/>
    <lineage>
        <taxon>Eukaryota</taxon>
        <taxon>Metazoa</taxon>
        <taxon>Ecdysozoa</taxon>
        <taxon>Arthropoda</taxon>
        <taxon>Hexapoda</taxon>
        <taxon>Insecta</taxon>
        <taxon>Pterygota</taxon>
        <taxon>Neoptera</taxon>
        <taxon>Endopterygota</taxon>
        <taxon>Coleoptera</taxon>
        <taxon>Polyphaga</taxon>
        <taxon>Elateriformia</taxon>
        <taxon>Elateroidea</taxon>
        <taxon>Elateridae</taxon>
        <taxon>Agrypninae</taxon>
        <taxon>Pyrophorini</taxon>
        <taxon>Ignelater</taxon>
    </lineage>
</organism>
<dbReference type="OrthoDB" id="2016582at2759"/>
<keyword evidence="2" id="KW-1185">Reference proteome</keyword>
<comment type="caution">
    <text evidence="1">The sequence shown here is derived from an EMBL/GenBank/DDBJ whole genome shotgun (WGS) entry which is preliminary data.</text>
</comment>
<gene>
    <name evidence="1" type="ORF">ILUMI_19673</name>
</gene>
<dbReference type="Proteomes" id="UP000801492">
    <property type="component" value="Unassembled WGS sequence"/>
</dbReference>
<evidence type="ECO:0000313" key="2">
    <source>
        <dbReference type="Proteomes" id="UP000801492"/>
    </source>
</evidence>
<dbReference type="EMBL" id="VTPC01087482">
    <property type="protein sequence ID" value="KAF2886499.1"/>
    <property type="molecule type" value="Genomic_DNA"/>
</dbReference>
<name>A0A8K0G596_IGNLU</name>
<accession>A0A8K0G596</accession>
<protein>
    <submittedName>
        <fullName evidence="1">Uncharacterized protein</fullName>
    </submittedName>
</protein>